<feature type="signal peptide" evidence="2">
    <location>
        <begin position="1"/>
        <end position="21"/>
    </location>
</feature>
<dbReference type="RefSeq" id="WP_008860191.1">
    <property type="nucleotide sequence ID" value="NZ_JH591188.1"/>
</dbReference>
<dbReference type="InterPro" id="IPR007621">
    <property type="entry name" value="TPM_dom"/>
</dbReference>
<dbReference type="PANTHER" id="PTHR30373">
    <property type="entry name" value="UPF0603 PROTEIN YGCG"/>
    <property type="match status" value="1"/>
</dbReference>
<reference evidence="4 5" key="1">
    <citation type="submission" date="2011-11" db="EMBL/GenBank/DDBJ databases">
        <title>The Genome Sequence of Dialister succinatiphilus YIT 11850.</title>
        <authorList>
            <consortium name="The Broad Institute Genome Sequencing Platform"/>
            <person name="Earl A."/>
            <person name="Ward D."/>
            <person name="Feldgarden M."/>
            <person name="Gevers D."/>
            <person name="Morotomi M."/>
            <person name="Young S.K."/>
            <person name="Zeng Q."/>
            <person name="Gargeya S."/>
            <person name="Fitzgerald M."/>
            <person name="Haas B."/>
            <person name="Abouelleil A."/>
            <person name="Alvarado L."/>
            <person name="Arachchi H.M."/>
            <person name="Berlin A."/>
            <person name="Brown A."/>
            <person name="Chapman S.B."/>
            <person name="Dunbar C."/>
            <person name="Gearin G."/>
            <person name="Goldberg J."/>
            <person name="Griggs A."/>
            <person name="Gujja S."/>
            <person name="Heiman D."/>
            <person name="Howarth C."/>
            <person name="Lui A."/>
            <person name="MacDonald P.J.P."/>
            <person name="Montmayeur A."/>
            <person name="Murphy C."/>
            <person name="Neiman D."/>
            <person name="Pearson M."/>
            <person name="Priest M."/>
            <person name="Roberts A."/>
            <person name="Saif S."/>
            <person name="Shea T."/>
            <person name="Sisk P."/>
            <person name="Stolte C."/>
            <person name="Sykes S."/>
            <person name="Wortman J."/>
            <person name="Nusbaum C."/>
            <person name="Birren B."/>
        </authorList>
    </citation>
    <scope>NUCLEOTIDE SEQUENCE [LARGE SCALE GENOMIC DNA]</scope>
    <source>
        <strain evidence="4 5">YIT 11850</strain>
    </source>
</reference>
<dbReference type="eggNOG" id="COG1512">
    <property type="taxonomic scope" value="Bacteria"/>
</dbReference>
<keyword evidence="5" id="KW-1185">Reference proteome</keyword>
<keyword evidence="1" id="KW-0472">Membrane</keyword>
<evidence type="ECO:0000256" key="2">
    <source>
        <dbReference type="SAM" id="SignalP"/>
    </source>
</evidence>
<evidence type="ECO:0000256" key="1">
    <source>
        <dbReference type="SAM" id="Phobius"/>
    </source>
</evidence>
<dbReference type="STRING" id="742743.HMPREF9453_01697"/>
<name>H1D259_9FIRM</name>
<keyword evidence="1" id="KW-1133">Transmembrane helix</keyword>
<feature type="chain" id="PRO_5038937148" description="TPM domain-containing protein" evidence="2">
    <location>
        <begin position="22"/>
        <end position="250"/>
    </location>
</feature>
<dbReference type="HOGENOM" id="CLU_060109_0_0_9"/>
<evidence type="ECO:0000259" key="3">
    <source>
        <dbReference type="Pfam" id="PF04536"/>
    </source>
</evidence>
<dbReference type="Gene3D" id="3.10.310.50">
    <property type="match status" value="1"/>
</dbReference>
<accession>H1D259</accession>
<dbReference type="PATRIC" id="fig|742743.3.peg.1723"/>
<dbReference type="EMBL" id="ADLT01000053">
    <property type="protein sequence ID" value="EHO62407.1"/>
    <property type="molecule type" value="Genomic_DNA"/>
</dbReference>
<organism evidence="4 5">
    <name type="scientific">Dialister succinatiphilus YIT 11850</name>
    <dbReference type="NCBI Taxonomy" id="742743"/>
    <lineage>
        <taxon>Bacteria</taxon>
        <taxon>Bacillati</taxon>
        <taxon>Bacillota</taxon>
        <taxon>Negativicutes</taxon>
        <taxon>Veillonellales</taxon>
        <taxon>Veillonellaceae</taxon>
        <taxon>Dialister</taxon>
    </lineage>
</organism>
<comment type="caution">
    <text evidence="4">The sequence shown here is derived from an EMBL/GenBank/DDBJ whole genome shotgun (WGS) entry which is preliminary data.</text>
</comment>
<keyword evidence="2" id="KW-0732">Signal</keyword>
<evidence type="ECO:0000313" key="4">
    <source>
        <dbReference type="EMBL" id="EHO62407.1"/>
    </source>
</evidence>
<dbReference type="Proteomes" id="UP000003277">
    <property type="component" value="Unassembled WGS sequence"/>
</dbReference>
<dbReference type="PANTHER" id="PTHR30373:SF2">
    <property type="entry name" value="UPF0603 PROTEIN YGCG"/>
    <property type="match status" value="1"/>
</dbReference>
<keyword evidence="1" id="KW-0812">Transmembrane</keyword>
<gene>
    <name evidence="4" type="ORF">HMPREF9453_01697</name>
</gene>
<proteinExistence type="predicted"/>
<feature type="transmembrane region" description="Helical" evidence="1">
    <location>
        <begin position="168"/>
        <end position="187"/>
    </location>
</feature>
<evidence type="ECO:0000313" key="5">
    <source>
        <dbReference type="Proteomes" id="UP000003277"/>
    </source>
</evidence>
<dbReference type="Pfam" id="PF04536">
    <property type="entry name" value="TPM_phosphatase"/>
    <property type="match status" value="1"/>
</dbReference>
<dbReference type="OrthoDB" id="9806054at2"/>
<protein>
    <recommendedName>
        <fullName evidence="3">TPM domain-containing protein</fullName>
    </recommendedName>
</protein>
<feature type="domain" description="TPM" evidence="3">
    <location>
        <begin position="31"/>
        <end position="150"/>
    </location>
</feature>
<dbReference type="AlphaFoldDB" id="H1D259"/>
<sequence>MKKYVLPLFMFLAALFLTVTAAASDVLGLHDGAKLLQTSERTAVMKELQDVEKRYGVGMAIITVPSTNKMKIGDYANKLLDSTFKDGKKGNMVLVLAMDTRDYYIATDKAMKERITDAKGIPALEEKFLPALKKSDYAGAFTAYARGVGEQLAYYEENGKAYDPKSGFSPLALAIALAIGGACGFLIRAGLIRGMSNVVPAPAANTYLDRESFELLDKEDTFLYMNVTRTPKAKKNDSTDAGHGGGGGKF</sequence>